<dbReference type="KEGG" id="ppn:Palpr_0917"/>
<dbReference type="PANTHER" id="PTHR32332:SF18">
    <property type="entry name" value="2-NITROPROPANE DIOXYGENASE"/>
    <property type="match status" value="1"/>
</dbReference>
<keyword evidence="1" id="KW-0285">Flavoprotein</keyword>
<evidence type="ECO:0000313" key="4">
    <source>
        <dbReference type="EMBL" id="ADQ79067.1"/>
    </source>
</evidence>
<dbReference type="AlphaFoldDB" id="E4T2X3"/>
<sequence length="375" mass="41037">MCKMNNLKIGNLTARIPIIQGGMGVGISLNGLASAVANEGGVGVISCAGLGLIYRNTAKDYMEACICGLKEEIKKAKEKTSGIIGVNIMMALTNFNEMVKTAIAEKADVIFAGAGLPLDLPKFRTEGCTTKLVPIVSSARAAKIICEKWKTLYDYLPDLIVVEGPKAGGHLGFKSEQISDPNFSLEKLIPEVVKEVSYFEDKYNQEIPVVAAGGIYTGEDMYKFMELGAKGVQIASRFVTTHECDADDKFKQSYVNAKENDVEIIQSPVGMPGRALSNVFLDKVKLGLTRPKSCPYDCLRTCDYKKVPYCIIVALYNAYKGNLDKGYAFAGSNAYLAPRIFSVKEVVDDLKTNFEKAHKQAIEKLKNKLSFDKQK</sequence>
<dbReference type="STRING" id="694427.Palpr_0917"/>
<evidence type="ECO:0000256" key="1">
    <source>
        <dbReference type="ARBA" id="ARBA00022630"/>
    </source>
</evidence>
<keyword evidence="4" id="KW-0223">Dioxygenase</keyword>
<proteinExistence type="predicted"/>
<dbReference type="InterPro" id="IPR004136">
    <property type="entry name" value="NMO"/>
</dbReference>
<dbReference type="Pfam" id="PF03060">
    <property type="entry name" value="NMO"/>
    <property type="match status" value="1"/>
</dbReference>
<evidence type="ECO:0000256" key="3">
    <source>
        <dbReference type="ARBA" id="ARBA00023002"/>
    </source>
</evidence>
<keyword evidence="3" id="KW-0560">Oxidoreductase</keyword>
<gene>
    <name evidence="4" type="ordered locus">Palpr_0917</name>
</gene>
<dbReference type="Proteomes" id="UP000008718">
    <property type="component" value="Chromosome"/>
</dbReference>
<dbReference type="HOGENOM" id="CLU_038732_0_1_10"/>
<keyword evidence="5" id="KW-1185">Reference proteome</keyword>
<keyword evidence="2" id="KW-0288">FMN</keyword>
<dbReference type="EMBL" id="CP002345">
    <property type="protein sequence ID" value="ADQ79067.1"/>
    <property type="molecule type" value="Genomic_DNA"/>
</dbReference>
<dbReference type="GO" id="GO:0051213">
    <property type="term" value="F:dioxygenase activity"/>
    <property type="evidence" value="ECO:0007669"/>
    <property type="project" value="UniProtKB-KW"/>
</dbReference>
<dbReference type="SUPFAM" id="SSF51412">
    <property type="entry name" value="Inosine monophosphate dehydrogenase (IMPDH)"/>
    <property type="match status" value="1"/>
</dbReference>
<dbReference type="InterPro" id="IPR013785">
    <property type="entry name" value="Aldolase_TIM"/>
</dbReference>
<reference evidence="4 5" key="2">
    <citation type="journal article" date="2011" name="Stand. Genomic Sci.">
        <title>Complete genome sequence of Paludibacter propionicigenes type strain (WB4).</title>
        <authorList>
            <person name="Gronow S."/>
            <person name="Munk C."/>
            <person name="Lapidus A."/>
            <person name="Nolan M."/>
            <person name="Lucas S."/>
            <person name="Hammon N."/>
            <person name="Deshpande S."/>
            <person name="Cheng J.F."/>
            <person name="Tapia R."/>
            <person name="Han C."/>
            <person name="Goodwin L."/>
            <person name="Pitluck S."/>
            <person name="Liolios K."/>
            <person name="Ivanova N."/>
            <person name="Mavromatis K."/>
            <person name="Mikhailova N."/>
            <person name="Pati A."/>
            <person name="Chen A."/>
            <person name="Palaniappan K."/>
            <person name="Land M."/>
            <person name="Hauser L."/>
            <person name="Chang Y.J."/>
            <person name="Jeffries C.D."/>
            <person name="Brambilla E."/>
            <person name="Rohde M."/>
            <person name="Goker M."/>
            <person name="Detter J.C."/>
            <person name="Woyke T."/>
            <person name="Bristow J."/>
            <person name="Eisen J.A."/>
            <person name="Markowitz V."/>
            <person name="Hugenholtz P."/>
            <person name="Kyrpides N.C."/>
            <person name="Klenk H.P."/>
        </authorList>
    </citation>
    <scope>NUCLEOTIDE SEQUENCE [LARGE SCALE GENOMIC DNA]</scope>
    <source>
        <strain evidence="5">DSM 17365 / JCM 13257 / WB4</strain>
    </source>
</reference>
<evidence type="ECO:0000256" key="2">
    <source>
        <dbReference type="ARBA" id="ARBA00022643"/>
    </source>
</evidence>
<dbReference type="GO" id="GO:0018580">
    <property type="term" value="F:nitronate monooxygenase activity"/>
    <property type="evidence" value="ECO:0007669"/>
    <property type="project" value="InterPro"/>
</dbReference>
<dbReference type="eggNOG" id="COG2070">
    <property type="taxonomic scope" value="Bacteria"/>
</dbReference>
<dbReference type="PANTHER" id="PTHR32332">
    <property type="entry name" value="2-NITROPROPANE DIOXYGENASE"/>
    <property type="match status" value="1"/>
</dbReference>
<organism evidence="4 5">
    <name type="scientific">Paludibacter propionicigenes (strain DSM 17365 / JCM 13257 / WB4)</name>
    <dbReference type="NCBI Taxonomy" id="694427"/>
    <lineage>
        <taxon>Bacteria</taxon>
        <taxon>Pseudomonadati</taxon>
        <taxon>Bacteroidota</taxon>
        <taxon>Bacteroidia</taxon>
        <taxon>Bacteroidales</taxon>
        <taxon>Paludibacteraceae</taxon>
        <taxon>Paludibacter</taxon>
    </lineage>
</organism>
<evidence type="ECO:0000313" key="5">
    <source>
        <dbReference type="Proteomes" id="UP000008718"/>
    </source>
</evidence>
<protein>
    <submittedName>
        <fullName evidence="4">2-nitropropane dioxygenase NPD</fullName>
    </submittedName>
</protein>
<accession>E4T2X3</accession>
<dbReference type="Gene3D" id="3.20.20.70">
    <property type="entry name" value="Aldolase class I"/>
    <property type="match status" value="1"/>
</dbReference>
<dbReference type="CDD" id="cd04730">
    <property type="entry name" value="NPD_like"/>
    <property type="match status" value="1"/>
</dbReference>
<reference key="1">
    <citation type="submission" date="2010-11" db="EMBL/GenBank/DDBJ databases">
        <title>The complete genome of Paludibacter propionicigenes DSM 17365.</title>
        <authorList>
            <consortium name="US DOE Joint Genome Institute (JGI-PGF)"/>
            <person name="Lucas S."/>
            <person name="Copeland A."/>
            <person name="Lapidus A."/>
            <person name="Bruce D."/>
            <person name="Goodwin L."/>
            <person name="Pitluck S."/>
            <person name="Kyrpides N."/>
            <person name="Mavromatis K."/>
            <person name="Ivanova N."/>
            <person name="Munk A.C."/>
            <person name="Brettin T."/>
            <person name="Detter J.C."/>
            <person name="Han C."/>
            <person name="Tapia R."/>
            <person name="Land M."/>
            <person name="Hauser L."/>
            <person name="Markowitz V."/>
            <person name="Cheng J.-F."/>
            <person name="Hugenholtz P."/>
            <person name="Woyke T."/>
            <person name="Wu D."/>
            <person name="Gronow S."/>
            <person name="Wellnitz S."/>
            <person name="Brambilla E."/>
            <person name="Klenk H.-P."/>
            <person name="Eisen J.A."/>
        </authorList>
    </citation>
    <scope>NUCLEOTIDE SEQUENCE</scope>
    <source>
        <strain>WB4</strain>
    </source>
</reference>
<name>E4T2X3_PALPW</name>